<sequence>MCQIPYKVSISHLPGSASVFVISFPTRKMVSLEAIRESNSRIATSLPPKLVAVFIGATSGIGETTLRNSVKLTRQPRIYFLGRREAEGNRIQADLKRINPGGEYYYLKYDVSLLEHVDAACRHIQSQESAINLLFLSSGTLSSGTYTSEGLHYPTALTYYSRIRCVVNLLPQLRQSSSLRRVVTVFAGGKEGKVFTDDLQGSQLGIASFRGHLTSMITLAFHTLSQQAPEVSFIHVYPGFVKTDLARELGGVTAAVAKILLKPIMAVLHIPIEETGERQAYLATSARFPPADSQVVDADGVALGQGNNVAVGVNGELGGGVYSIDYEGEGTSQGVQKLIQWYIKDQTVDVVWKDMEEVFKRVSAT</sequence>
<dbReference type="InterPro" id="IPR036291">
    <property type="entry name" value="NAD(P)-bd_dom_sf"/>
</dbReference>
<gene>
    <name evidence="2" type="ORF">NPX13_g2831</name>
</gene>
<dbReference type="Proteomes" id="UP001148614">
    <property type="component" value="Unassembled WGS sequence"/>
</dbReference>
<comment type="caution">
    <text evidence="2">The sequence shown here is derived from an EMBL/GenBank/DDBJ whole genome shotgun (WGS) entry which is preliminary data.</text>
</comment>
<dbReference type="SUPFAM" id="SSF51735">
    <property type="entry name" value="NAD(P)-binding Rossmann-fold domains"/>
    <property type="match status" value="1"/>
</dbReference>
<organism evidence="2 3">
    <name type="scientific">Xylaria arbuscula</name>
    <dbReference type="NCBI Taxonomy" id="114810"/>
    <lineage>
        <taxon>Eukaryota</taxon>
        <taxon>Fungi</taxon>
        <taxon>Dikarya</taxon>
        <taxon>Ascomycota</taxon>
        <taxon>Pezizomycotina</taxon>
        <taxon>Sordariomycetes</taxon>
        <taxon>Xylariomycetidae</taxon>
        <taxon>Xylariales</taxon>
        <taxon>Xylariaceae</taxon>
        <taxon>Xylaria</taxon>
    </lineage>
</organism>
<evidence type="ECO:0000313" key="3">
    <source>
        <dbReference type="Proteomes" id="UP001148614"/>
    </source>
</evidence>
<proteinExistence type="predicted"/>
<dbReference type="EMBL" id="JANPWZ010000317">
    <property type="protein sequence ID" value="KAJ3577732.1"/>
    <property type="molecule type" value="Genomic_DNA"/>
</dbReference>
<name>A0A9W8TND8_9PEZI</name>
<accession>A0A9W8TND8</accession>
<keyword evidence="3" id="KW-1185">Reference proteome</keyword>
<reference evidence="2" key="1">
    <citation type="submission" date="2022-07" db="EMBL/GenBank/DDBJ databases">
        <title>Genome Sequence of Xylaria arbuscula.</title>
        <authorList>
            <person name="Buettner E."/>
        </authorList>
    </citation>
    <scope>NUCLEOTIDE SEQUENCE</scope>
    <source>
        <strain evidence="2">VT107</strain>
    </source>
</reference>
<evidence type="ECO:0000313" key="2">
    <source>
        <dbReference type="EMBL" id="KAJ3577732.1"/>
    </source>
</evidence>
<dbReference type="PANTHER" id="PTHR47534">
    <property type="entry name" value="YALI0E05731P"/>
    <property type="match status" value="1"/>
</dbReference>
<dbReference type="GO" id="GO:0016491">
    <property type="term" value="F:oxidoreductase activity"/>
    <property type="evidence" value="ECO:0007669"/>
    <property type="project" value="UniProtKB-KW"/>
</dbReference>
<dbReference type="Gene3D" id="3.40.50.720">
    <property type="entry name" value="NAD(P)-binding Rossmann-like Domain"/>
    <property type="match status" value="1"/>
</dbReference>
<dbReference type="PANTHER" id="PTHR47534:SF3">
    <property type="entry name" value="ALCOHOL DEHYDROGENASE-LIKE C-TERMINAL DOMAIN-CONTAINING PROTEIN"/>
    <property type="match status" value="1"/>
</dbReference>
<evidence type="ECO:0000256" key="1">
    <source>
        <dbReference type="ARBA" id="ARBA00023002"/>
    </source>
</evidence>
<dbReference type="AlphaFoldDB" id="A0A9W8TND8"/>
<keyword evidence="1" id="KW-0560">Oxidoreductase</keyword>
<dbReference type="Pfam" id="PF00106">
    <property type="entry name" value="adh_short"/>
    <property type="match status" value="1"/>
</dbReference>
<dbReference type="VEuPathDB" id="FungiDB:F4678DRAFT_119774"/>
<protein>
    <submittedName>
        <fullName evidence="2">Uncharacterized protein</fullName>
    </submittedName>
</protein>
<dbReference type="InterPro" id="IPR052228">
    <property type="entry name" value="Sec_Metab_Biosynth_Oxidored"/>
</dbReference>
<dbReference type="InterPro" id="IPR002347">
    <property type="entry name" value="SDR_fam"/>
</dbReference>